<keyword evidence="4" id="KW-0238">DNA-binding</keyword>
<keyword evidence="8" id="KW-1185">Reference proteome</keyword>
<gene>
    <name evidence="7" type="ORF">BCR39DRAFT_342435</name>
</gene>
<dbReference type="PANTHER" id="PTHR14513:SF0">
    <property type="entry name" value="PROTECTION OF TELOMERES PROTEIN 1"/>
    <property type="match status" value="1"/>
</dbReference>
<dbReference type="AlphaFoldDB" id="A0A1Y2ANC8"/>
<dbReference type="OrthoDB" id="2186770at2759"/>
<evidence type="ECO:0000256" key="4">
    <source>
        <dbReference type="ARBA" id="ARBA00023125"/>
    </source>
</evidence>
<dbReference type="InParanoid" id="A0A1Y2ANC8"/>
<evidence type="ECO:0000313" key="7">
    <source>
        <dbReference type="EMBL" id="ORY23800.1"/>
    </source>
</evidence>
<evidence type="ECO:0000256" key="1">
    <source>
        <dbReference type="ARBA" id="ARBA00004574"/>
    </source>
</evidence>
<keyword evidence="3" id="KW-0779">Telomere</keyword>
<accession>A0A1Y2ANC8</accession>
<dbReference type="Pfam" id="PF02765">
    <property type="entry name" value="POT1"/>
    <property type="match status" value="1"/>
</dbReference>
<dbReference type="SUPFAM" id="SSF50249">
    <property type="entry name" value="Nucleic acid-binding proteins"/>
    <property type="match status" value="1"/>
</dbReference>
<dbReference type="GO" id="GO:0016233">
    <property type="term" value="P:telomere capping"/>
    <property type="evidence" value="ECO:0007669"/>
    <property type="project" value="TreeGrafter"/>
</dbReference>
<feature type="compositionally biased region" description="Basic and acidic residues" evidence="5">
    <location>
        <begin position="509"/>
        <end position="521"/>
    </location>
</feature>
<name>A0A1Y2ANC8_9TREE</name>
<dbReference type="InterPro" id="IPR012340">
    <property type="entry name" value="NA-bd_OB-fold"/>
</dbReference>
<evidence type="ECO:0000259" key="6">
    <source>
        <dbReference type="SMART" id="SM00976"/>
    </source>
</evidence>
<evidence type="ECO:0000313" key="8">
    <source>
        <dbReference type="Proteomes" id="UP000193986"/>
    </source>
</evidence>
<dbReference type="PANTHER" id="PTHR14513">
    <property type="entry name" value="PROTECTION OF TELOMERES 1"/>
    <property type="match status" value="1"/>
</dbReference>
<dbReference type="GO" id="GO:0032210">
    <property type="term" value="P:regulation of telomere maintenance via telomerase"/>
    <property type="evidence" value="ECO:0007669"/>
    <property type="project" value="TreeGrafter"/>
</dbReference>
<protein>
    <recommendedName>
        <fullName evidence="6">Telomeric single stranded DNA binding POT1/Cdc13 domain-containing protein</fullName>
    </recommendedName>
</protein>
<evidence type="ECO:0000256" key="3">
    <source>
        <dbReference type="ARBA" id="ARBA00022895"/>
    </source>
</evidence>
<dbReference type="SMART" id="SM00976">
    <property type="entry name" value="Telo_bind"/>
    <property type="match status" value="1"/>
</dbReference>
<dbReference type="GO" id="GO:0000783">
    <property type="term" value="C:nuclear telomere cap complex"/>
    <property type="evidence" value="ECO:0007669"/>
    <property type="project" value="TreeGrafter"/>
</dbReference>
<comment type="subcellular location">
    <subcellularLocation>
        <location evidence="1">Chromosome</location>
        <location evidence="1">Telomere</location>
    </subcellularLocation>
</comment>
<dbReference type="InterPro" id="IPR028389">
    <property type="entry name" value="POT1"/>
</dbReference>
<dbReference type="InterPro" id="IPR011564">
    <property type="entry name" value="Telomer_end-bd_POT1/Cdc13"/>
</dbReference>
<feature type="region of interest" description="Disordered" evidence="5">
    <location>
        <begin position="283"/>
        <end position="336"/>
    </location>
</feature>
<evidence type="ECO:0000256" key="5">
    <source>
        <dbReference type="SAM" id="MobiDB-lite"/>
    </source>
</evidence>
<dbReference type="Gene3D" id="2.40.50.140">
    <property type="entry name" value="Nucleic acid-binding proteins"/>
    <property type="match status" value="2"/>
</dbReference>
<feature type="domain" description="Telomeric single stranded DNA binding POT1/Cdc13" evidence="6">
    <location>
        <begin position="356"/>
        <end position="503"/>
    </location>
</feature>
<comment type="caution">
    <text evidence="7">The sequence shown here is derived from an EMBL/GenBank/DDBJ whole genome shotgun (WGS) entry which is preliminary data.</text>
</comment>
<feature type="region of interest" description="Disordered" evidence="5">
    <location>
        <begin position="509"/>
        <end position="528"/>
    </location>
</feature>
<proteinExistence type="predicted"/>
<feature type="compositionally biased region" description="Basic and acidic residues" evidence="5">
    <location>
        <begin position="310"/>
        <end position="336"/>
    </location>
</feature>
<dbReference type="GO" id="GO:0010521">
    <property type="term" value="F:telomerase inhibitor activity"/>
    <property type="evidence" value="ECO:0007669"/>
    <property type="project" value="TreeGrafter"/>
</dbReference>
<dbReference type="GO" id="GO:0098505">
    <property type="term" value="F:G-rich strand telomeric DNA binding"/>
    <property type="evidence" value="ECO:0007669"/>
    <property type="project" value="TreeGrafter"/>
</dbReference>
<feature type="region of interest" description="Disordered" evidence="5">
    <location>
        <begin position="679"/>
        <end position="699"/>
    </location>
</feature>
<dbReference type="Proteomes" id="UP000193986">
    <property type="component" value="Unassembled WGS sequence"/>
</dbReference>
<dbReference type="STRING" id="71784.A0A1Y2ANC8"/>
<reference evidence="7 8" key="1">
    <citation type="submission" date="2016-07" db="EMBL/GenBank/DDBJ databases">
        <title>Pervasive Adenine N6-methylation of Active Genes in Fungi.</title>
        <authorList>
            <consortium name="DOE Joint Genome Institute"/>
            <person name="Mondo S.J."/>
            <person name="Dannebaum R.O."/>
            <person name="Kuo R.C."/>
            <person name="Labutti K."/>
            <person name="Haridas S."/>
            <person name="Kuo A."/>
            <person name="Salamov A."/>
            <person name="Ahrendt S.R."/>
            <person name="Lipzen A."/>
            <person name="Sullivan W."/>
            <person name="Andreopoulos W.B."/>
            <person name="Clum A."/>
            <person name="Lindquist E."/>
            <person name="Daum C."/>
            <person name="Ramamoorthy G.K."/>
            <person name="Gryganskyi A."/>
            <person name="Culley D."/>
            <person name="Magnuson J.K."/>
            <person name="James T.Y."/>
            <person name="O'Malley M.A."/>
            <person name="Stajich J.E."/>
            <person name="Spatafora J.W."/>
            <person name="Visel A."/>
            <person name="Grigoriev I.V."/>
        </authorList>
    </citation>
    <scope>NUCLEOTIDE SEQUENCE [LARGE SCALE GENOMIC DNA]</scope>
    <source>
        <strain evidence="7 8">68-887.2</strain>
    </source>
</reference>
<organism evidence="7 8">
    <name type="scientific">Naematelia encephala</name>
    <dbReference type="NCBI Taxonomy" id="71784"/>
    <lineage>
        <taxon>Eukaryota</taxon>
        <taxon>Fungi</taxon>
        <taxon>Dikarya</taxon>
        <taxon>Basidiomycota</taxon>
        <taxon>Agaricomycotina</taxon>
        <taxon>Tremellomycetes</taxon>
        <taxon>Tremellales</taxon>
        <taxon>Naemateliaceae</taxon>
        <taxon>Naematelia</taxon>
    </lineage>
</organism>
<evidence type="ECO:0000256" key="2">
    <source>
        <dbReference type="ARBA" id="ARBA00022454"/>
    </source>
</evidence>
<sequence>MFRAGNILPSDTWISGTLFTVYGSVHPKEGDGPRLGFILRCQLPESSASFNDYTVQDDKNKIARFSVTVFLRTDGVASKDQTESMEEDRKVLLALNGKALELDCSDLKVVSVSTSGKGIDVKLEGRGERIAKTANRSFKLLSAPITPSTVPSWYNSTATDVSSSPQALIAPPSAVNPLPVPRAGTIRLLPLSAHGFPAFLPPAPKKISPQVTATTVPYKRSSEETEPLKKKVRIDPHTEERTIFALAPPNAVPPVWTDRSASPSKDQSVLAQPAVEAVVGTSDTLQSSIEAPTPAQRVPRLESSGGDDLEILRKGAEEEAREEAEAKRAEREKASEVAQRDLDRLMRGFECNGIPYVTLNNLTAMVGQVANVFGIVVGTQPPKHIGKSGDYMMSVVIADPTTHDEGHASNDIVVTVFRKTEADLPVNVLPGTPILFRGLRISKFNDKPKGQAFTPAGTGASSTNTWATLPGGKTLKLADPRHMYPPVAKAELDRLTALLKWWRSTEGQSERPEITSDDRRVSIGSSRASSPVKQGQVLLQDVQPYTFVDLIFKIMHVVRNTHPRPELELFVSDGTITSQFPRNFHNIDVGIPAQSLFCLAIHKKPPASEEPIFQTGNVVKMPNVRVKEYQGGIELIWSEQVTMDQAQAGWNRRRATQVSPSDERAKVIESRLKMLKQGGITNAEAGPSRVPRSPSPVPQDLGPTVSAPDKIATHLWTVNTDEIDHPLSTIPEILANKSVVNKYRVKARVKSLHARGIKGVDGFVQTYCRHCKRR</sequence>
<dbReference type="EMBL" id="MCFC01000075">
    <property type="protein sequence ID" value="ORY23800.1"/>
    <property type="molecule type" value="Genomic_DNA"/>
</dbReference>
<keyword evidence="2" id="KW-0158">Chromosome</keyword>